<evidence type="ECO:0000256" key="5">
    <source>
        <dbReference type="ARBA" id="ARBA00023284"/>
    </source>
</evidence>
<evidence type="ECO:0000256" key="4">
    <source>
        <dbReference type="ARBA" id="ARBA00023157"/>
    </source>
</evidence>
<evidence type="ECO:0000313" key="7">
    <source>
        <dbReference type="EMBL" id="MBB5182466.1"/>
    </source>
</evidence>
<evidence type="ECO:0000313" key="8">
    <source>
        <dbReference type="Proteomes" id="UP000539953"/>
    </source>
</evidence>
<evidence type="ECO:0000256" key="2">
    <source>
        <dbReference type="ARBA" id="ARBA00022827"/>
    </source>
</evidence>
<dbReference type="PRINTS" id="PR00368">
    <property type="entry name" value="FADPNR"/>
</dbReference>
<keyword evidence="3 7" id="KW-0560">Oxidoreductase</keyword>
<dbReference type="PRINTS" id="PR00469">
    <property type="entry name" value="PNDRDTASEII"/>
</dbReference>
<evidence type="ECO:0000256" key="3">
    <source>
        <dbReference type="ARBA" id="ARBA00023002"/>
    </source>
</evidence>
<keyword evidence="8" id="KW-1185">Reference proteome</keyword>
<dbReference type="AlphaFoldDB" id="A0A7W8CVN6"/>
<keyword evidence="4" id="KW-1015">Disulfide bond</keyword>
<gene>
    <name evidence="7" type="ORF">HNQ47_000485</name>
</gene>
<dbReference type="Gene3D" id="3.50.50.60">
    <property type="entry name" value="FAD/NAD(P)-binding domain"/>
    <property type="match status" value="2"/>
</dbReference>
<comment type="caution">
    <text evidence="7">The sequence shown here is derived from an EMBL/GenBank/DDBJ whole genome shotgun (WGS) entry which is preliminary data.</text>
</comment>
<dbReference type="Pfam" id="PF07992">
    <property type="entry name" value="Pyr_redox_2"/>
    <property type="match status" value="1"/>
</dbReference>
<keyword evidence="2" id="KW-0274">FAD</keyword>
<accession>A0A7W8CVN6</accession>
<dbReference type="PANTHER" id="PTHR48105">
    <property type="entry name" value="THIOREDOXIN REDUCTASE 1-RELATED-RELATED"/>
    <property type="match status" value="1"/>
</dbReference>
<dbReference type="InterPro" id="IPR050097">
    <property type="entry name" value="Ferredoxin-NADP_redctase_2"/>
</dbReference>
<protein>
    <submittedName>
        <fullName evidence="7">Thioredoxin reductase (NADPH)</fullName>
        <ecNumber evidence="7">1.8.1.9</ecNumber>
    </submittedName>
</protein>
<sequence length="305" mass="32284">MERQYDLVIIGAGPAGMSAALYGSRAGLKTVMIESGAPGGKLLKTHKIANYPGTGEVNGADLAAKMLEQATAFGAAYEYGEVTDISKDRTVTLADGTVIQAKAIIVATGTREKMMGIPGEAQNVGHGVSFCAVCDGAFFRGKDVAVIGSGNTALEETEFLTQFADHIYIVTQEKEVTADEGLQGVLHDEKVKLILHHRPKEVLSADHKVAGLVIEDTETGDLHTLDVKGIFPYEGQNPMSSALVNLGILDTNGFVRVNEQRMTSVPGIYAAGDIVAKDLRQIATAVSDGAVAAQDASKKIRQKRL</sequence>
<keyword evidence="5" id="KW-0676">Redox-active center</keyword>
<dbReference type="SUPFAM" id="SSF51905">
    <property type="entry name" value="FAD/NAD(P)-binding domain"/>
    <property type="match status" value="1"/>
</dbReference>
<dbReference type="PROSITE" id="PS00573">
    <property type="entry name" value="PYRIDINE_REDOX_2"/>
    <property type="match status" value="1"/>
</dbReference>
<dbReference type="GO" id="GO:0004791">
    <property type="term" value="F:thioredoxin-disulfide reductase (NADPH) activity"/>
    <property type="evidence" value="ECO:0007669"/>
    <property type="project" value="UniProtKB-EC"/>
</dbReference>
<dbReference type="InterPro" id="IPR023753">
    <property type="entry name" value="FAD/NAD-binding_dom"/>
</dbReference>
<name>A0A7W8CVN6_9FIRM</name>
<dbReference type="EMBL" id="JACHHK010000002">
    <property type="protein sequence ID" value="MBB5182466.1"/>
    <property type="molecule type" value="Genomic_DNA"/>
</dbReference>
<dbReference type="InterPro" id="IPR036188">
    <property type="entry name" value="FAD/NAD-bd_sf"/>
</dbReference>
<proteinExistence type="predicted"/>
<keyword evidence="1" id="KW-0285">Flavoprotein</keyword>
<evidence type="ECO:0000256" key="1">
    <source>
        <dbReference type="ARBA" id="ARBA00022630"/>
    </source>
</evidence>
<dbReference type="EC" id="1.8.1.9" evidence="7"/>
<organism evidence="7 8">
    <name type="scientific">Catenisphaera adipataccumulans</name>
    <dbReference type="NCBI Taxonomy" id="700500"/>
    <lineage>
        <taxon>Bacteria</taxon>
        <taxon>Bacillati</taxon>
        <taxon>Bacillota</taxon>
        <taxon>Erysipelotrichia</taxon>
        <taxon>Erysipelotrichales</taxon>
        <taxon>Erysipelotrichaceae</taxon>
        <taxon>Catenisphaera</taxon>
    </lineage>
</organism>
<dbReference type="InterPro" id="IPR008255">
    <property type="entry name" value="Pyr_nucl-diS_OxRdtase_2_AS"/>
</dbReference>
<reference evidence="7 8" key="1">
    <citation type="submission" date="2020-08" db="EMBL/GenBank/DDBJ databases">
        <title>Genomic Encyclopedia of Type Strains, Phase IV (KMG-IV): sequencing the most valuable type-strain genomes for metagenomic binning, comparative biology and taxonomic classification.</title>
        <authorList>
            <person name="Goeker M."/>
        </authorList>
    </citation>
    <scope>NUCLEOTIDE SEQUENCE [LARGE SCALE GENOMIC DNA]</scope>
    <source>
        <strain evidence="7 8">DSM 25799</strain>
    </source>
</reference>
<dbReference type="Proteomes" id="UP000539953">
    <property type="component" value="Unassembled WGS sequence"/>
</dbReference>
<dbReference type="RefSeq" id="WP_183327187.1">
    <property type="nucleotide sequence ID" value="NZ_JACHHK010000002.1"/>
</dbReference>
<evidence type="ECO:0000259" key="6">
    <source>
        <dbReference type="Pfam" id="PF07992"/>
    </source>
</evidence>
<feature type="domain" description="FAD/NAD(P)-binding" evidence="6">
    <location>
        <begin position="5"/>
        <end position="289"/>
    </location>
</feature>